<dbReference type="CDD" id="cd16448">
    <property type="entry name" value="RING-H2"/>
    <property type="match status" value="1"/>
</dbReference>
<name>A0ABD3R6R4_9STRA</name>
<dbReference type="Gene3D" id="3.30.40.10">
    <property type="entry name" value="Zinc/RING finger domain, C3HC4 (zinc finger)"/>
    <property type="match status" value="1"/>
</dbReference>
<comment type="caution">
    <text evidence="3">The sequence shown here is derived from an EMBL/GenBank/DDBJ whole genome shotgun (WGS) entry which is preliminary data.</text>
</comment>
<keyword evidence="1" id="KW-0862">Zinc</keyword>
<feature type="domain" description="RING-type" evidence="2">
    <location>
        <begin position="179"/>
        <end position="246"/>
    </location>
</feature>
<accession>A0ABD3R6R4</accession>
<dbReference type="SUPFAM" id="SSF57850">
    <property type="entry name" value="RING/U-box"/>
    <property type="match status" value="1"/>
</dbReference>
<dbReference type="AlphaFoldDB" id="A0ABD3R6R4"/>
<organism evidence="3 4">
    <name type="scientific">Cyclostephanos tholiformis</name>
    <dbReference type="NCBI Taxonomy" id="382380"/>
    <lineage>
        <taxon>Eukaryota</taxon>
        <taxon>Sar</taxon>
        <taxon>Stramenopiles</taxon>
        <taxon>Ochrophyta</taxon>
        <taxon>Bacillariophyta</taxon>
        <taxon>Coscinodiscophyceae</taxon>
        <taxon>Thalassiosirophycidae</taxon>
        <taxon>Stephanodiscales</taxon>
        <taxon>Stephanodiscaceae</taxon>
        <taxon>Cyclostephanos</taxon>
    </lineage>
</organism>
<keyword evidence="1" id="KW-0479">Metal-binding</keyword>
<keyword evidence="1" id="KW-0863">Zinc-finger</keyword>
<proteinExistence type="predicted"/>
<evidence type="ECO:0000256" key="1">
    <source>
        <dbReference type="PROSITE-ProRule" id="PRU00175"/>
    </source>
</evidence>
<evidence type="ECO:0000313" key="4">
    <source>
        <dbReference type="Proteomes" id="UP001530377"/>
    </source>
</evidence>
<dbReference type="PROSITE" id="PS50089">
    <property type="entry name" value="ZF_RING_2"/>
    <property type="match status" value="1"/>
</dbReference>
<dbReference type="Pfam" id="PF13639">
    <property type="entry name" value="zf-RING_2"/>
    <property type="match status" value="1"/>
</dbReference>
<protein>
    <recommendedName>
        <fullName evidence="2">RING-type domain-containing protein</fullName>
    </recommendedName>
</protein>
<gene>
    <name evidence="3" type="ORF">ACHAXA_010084</name>
</gene>
<dbReference type="Proteomes" id="UP001530377">
    <property type="component" value="Unassembled WGS sequence"/>
</dbReference>
<dbReference type="EMBL" id="JALLPB020000478">
    <property type="protein sequence ID" value="KAL3808704.1"/>
    <property type="molecule type" value="Genomic_DNA"/>
</dbReference>
<sequence length="262" mass="29868">MIDEVQTRLYDNLSPERRLELDKLRSAALLRRLSRFTLALGVDNMLRKPGDTELCDVVVRDEEGQNITNDYDIEKGIVTPANLVHANSSYFIDDGDLEYTHILIPCPGSAIINRLEKGLDDCRNRKPKFIRTSKVGQDNNNNAKKQGEGGISCTKDKALEVNDAVNNLVTETRPVPIYCAVCLTRYEVSNRVCWSSNSECSHVFHEDCMLHWLVVLGRKRSRRKRFSKNPSERKLLDFDLSCPCCRQDFISRDVVLGTDEDD</sequence>
<dbReference type="InterPro" id="IPR001841">
    <property type="entry name" value="Znf_RING"/>
</dbReference>
<dbReference type="GO" id="GO:0008270">
    <property type="term" value="F:zinc ion binding"/>
    <property type="evidence" value="ECO:0007669"/>
    <property type="project" value="UniProtKB-KW"/>
</dbReference>
<dbReference type="InterPro" id="IPR013083">
    <property type="entry name" value="Znf_RING/FYVE/PHD"/>
</dbReference>
<evidence type="ECO:0000259" key="2">
    <source>
        <dbReference type="PROSITE" id="PS50089"/>
    </source>
</evidence>
<evidence type="ECO:0000313" key="3">
    <source>
        <dbReference type="EMBL" id="KAL3808704.1"/>
    </source>
</evidence>
<keyword evidence="4" id="KW-1185">Reference proteome</keyword>
<reference evidence="3 4" key="1">
    <citation type="submission" date="2024-10" db="EMBL/GenBank/DDBJ databases">
        <title>Updated reference genomes for cyclostephanoid diatoms.</title>
        <authorList>
            <person name="Roberts W.R."/>
            <person name="Alverson A.J."/>
        </authorList>
    </citation>
    <scope>NUCLEOTIDE SEQUENCE [LARGE SCALE GENOMIC DNA]</scope>
    <source>
        <strain evidence="3 4">AJA228-03</strain>
    </source>
</reference>